<feature type="compositionally biased region" description="Polar residues" evidence="1">
    <location>
        <begin position="11"/>
        <end position="27"/>
    </location>
</feature>
<reference evidence="2" key="1">
    <citation type="submission" date="2023-08" db="EMBL/GenBank/DDBJ databases">
        <authorList>
            <person name="Chen Y."/>
            <person name="Shah S."/>
            <person name="Dougan E. K."/>
            <person name="Thang M."/>
            <person name="Chan C."/>
        </authorList>
    </citation>
    <scope>NUCLEOTIDE SEQUENCE</scope>
</reference>
<protein>
    <submittedName>
        <fullName evidence="2">Uncharacterized protein</fullName>
    </submittedName>
</protein>
<comment type="caution">
    <text evidence="2">The sequence shown here is derived from an EMBL/GenBank/DDBJ whole genome shotgun (WGS) entry which is preliminary data.</text>
</comment>
<dbReference type="Proteomes" id="UP001178507">
    <property type="component" value="Unassembled WGS sequence"/>
</dbReference>
<sequence length="181" mass="20804">MAAKPVESPTAFESPTVAPTSPTYTPTEVVSEFDCDEGLDEEFEGLPALSEADHLWSLCEDPYMLKEMQALGVMEKEVVDVQAIDEDLWRRYIDRVVSRAEEWGFDVSNDEFSESSSSEYEWVVCEEPLPKRVAEPEPYEWVVCEEPSPKRVAEPEPYEWVVCEEPSPERLAKPEPKRRRI</sequence>
<gene>
    <name evidence="2" type="ORF">EVOR1521_LOCUS25190</name>
</gene>
<proteinExistence type="predicted"/>
<evidence type="ECO:0000313" key="2">
    <source>
        <dbReference type="EMBL" id="CAJ1402262.1"/>
    </source>
</evidence>
<keyword evidence="3" id="KW-1185">Reference proteome</keyword>
<name>A0AA36NCM9_9DINO</name>
<organism evidence="2 3">
    <name type="scientific">Effrenium voratum</name>
    <dbReference type="NCBI Taxonomy" id="2562239"/>
    <lineage>
        <taxon>Eukaryota</taxon>
        <taxon>Sar</taxon>
        <taxon>Alveolata</taxon>
        <taxon>Dinophyceae</taxon>
        <taxon>Suessiales</taxon>
        <taxon>Symbiodiniaceae</taxon>
        <taxon>Effrenium</taxon>
    </lineage>
</organism>
<evidence type="ECO:0000313" key="3">
    <source>
        <dbReference type="Proteomes" id="UP001178507"/>
    </source>
</evidence>
<dbReference type="EMBL" id="CAUJNA010003446">
    <property type="protein sequence ID" value="CAJ1402262.1"/>
    <property type="molecule type" value="Genomic_DNA"/>
</dbReference>
<accession>A0AA36NCM9</accession>
<feature type="region of interest" description="Disordered" evidence="1">
    <location>
        <begin position="1"/>
        <end position="27"/>
    </location>
</feature>
<evidence type="ECO:0000256" key="1">
    <source>
        <dbReference type="SAM" id="MobiDB-lite"/>
    </source>
</evidence>
<dbReference type="AlphaFoldDB" id="A0AA36NCM9"/>